<keyword evidence="2" id="KW-0808">Transferase</keyword>
<accession>A0A975SYQ0</accession>
<dbReference type="Proteomes" id="UP000683575">
    <property type="component" value="Chromosome"/>
</dbReference>
<feature type="domain" description="Glycosyl transferase family 1" evidence="4">
    <location>
        <begin position="168"/>
        <end position="326"/>
    </location>
</feature>
<keyword evidence="1" id="KW-0328">Glycosyltransferase</keyword>
<keyword evidence="6" id="KW-1185">Reference proteome</keyword>
<protein>
    <submittedName>
        <fullName evidence="5">Glycosyltransferase family 4 protein</fullName>
    </submittedName>
</protein>
<evidence type="ECO:0000256" key="3">
    <source>
        <dbReference type="SAM" id="MobiDB-lite"/>
    </source>
</evidence>
<organism evidence="5 6">
    <name type="scientific">Nocardioides panacis</name>
    <dbReference type="NCBI Taxonomy" id="2849501"/>
    <lineage>
        <taxon>Bacteria</taxon>
        <taxon>Bacillati</taxon>
        <taxon>Actinomycetota</taxon>
        <taxon>Actinomycetes</taxon>
        <taxon>Propionibacteriales</taxon>
        <taxon>Nocardioidaceae</taxon>
        <taxon>Nocardioides</taxon>
    </lineage>
</organism>
<reference evidence="5" key="1">
    <citation type="submission" date="2021-06" db="EMBL/GenBank/DDBJ databases">
        <title>Complete genome sequence of Nocardioides sp. G188.</title>
        <authorList>
            <person name="Im W.-T."/>
        </authorList>
    </citation>
    <scope>NUCLEOTIDE SEQUENCE</scope>
    <source>
        <strain evidence="5">G188</strain>
    </source>
</reference>
<evidence type="ECO:0000313" key="5">
    <source>
        <dbReference type="EMBL" id="QWZ08296.1"/>
    </source>
</evidence>
<gene>
    <name evidence="5" type="ORF">KRR39_23815</name>
</gene>
<dbReference type="PANTHER" id="PTHR12526:SF510">
    <property type="entry name" value="D-INOSITOL 3-PHOSPHATE GLYCOSYLTRANSFERASE"/>
    <property type="match status" value="1"/>
</dbReference>
<dbReference type="RefSeq" id="WP_216939805.1">
    <property type="nucleotide sequence ID" value="NZ_CP077062.1"/>
</dbReference>
<dbReference type="GO" id="GO:0016757">
    <property type="term" value="F:glycosyltransferase activity"/>
    <property type="evidence" value="ECO:0007669"/>
    <property type="project" value="UniProtKB-KW"/>
</dbReference>
<dbReference type="PANTHER" id="PTHR12526">
    <property type="entry name" value="GLYCOSYLTRANSFERASE"/>
    <property type="match status" value="1"/>
</dbReference>
<dbReference type="CDD" id="cd03801">
    <property type="entry name" value="GT4_PimA-like"/>
    <property type="match status" value="1"/>
</dbReference>
<evidence type="ECO:0000256" key="1">
    <source>
        <dbReference type="ARBA" id="ARBA00022676"/>
    </source>
</evidence>
<evidence type="ECO:0000256" key="2">
    <source>
        <dbReference type="ARBA" id="ARBA00022679"/>
    </source>
</evidence>
<proteinExistence type="predicted"/>
<dbReference type="KEGG" id="nps:KRR39_23815"/>
<dbReference type="Pfam" id="PF00534">
    <property type="entry name" value="Glycos_transf_1"/>
    <property type="match status" value="1"/>
</dbReference>
<dbReference type="EMBL" id="CP077062">
    <property type="protein sequence ID" value="QWZ08296.1"/>
    <property type="molecule type" value="Genomic_DNA"/>
</dbReference>
<feature type="region of interest" description="Disordered" evidence="3">
    <location>
        <begin position="1"/>
        <end position="30"/>
    </location>
</feature>
<dbReference type="InterPro" id="IPR001296">
    <property type="entry name" value="Glyco_trans_1"/>
</dbReference>
<evidence type="ECO:0000259" key="4">
    <source>
        <dbReference type="Pfam" id="PF00534"/>
    </source>
</evidence>
<name>A0A975SYQ0_9ACTN</name>
<dbReference type="AlphaFoldDB" id="A0A975SYQ0"/>
<evidence type="ECO:0000313" key="6">
    <source>
        <dbReference type="Proteomes" id="UP000683575"/>
    </source>
</evidence>
<sequence>MTGRPPRTGTVHAVVPEGLDDPARPSGGNAYDRRVLDGLRSAGWRVHEHAVPGCWPRPDAAALAALASVVAGVPDDVLLLVDGLVAAAAAAVLVPQSARVRLVVLVHMPLGAAEHAVLAAAGAVLTTSRWTRCLLLERHGLRPERVHVAEPGVDPAGLARGTPTGGRLLCVAAVSRHKGHDLLVSALAGVSGLPWRCSVVGSLTRDPAYVARVRRQVAGAGLADRVCFHDALRGDALAAAYASADLLVLPTRLESYGMVVTEALARGLPVVATTVGGVPEALGTLPDGRRPGLLVPPHDADALGTALERWLTDAALRAGLREAARARREALAGWPATTERVARVLCGVAA</sequence>